<organism evidence="2 3">
    <name type="scientific">Caballeronia sordidicola</name>
    <name type="common">Burkholderia sordidicola</name>
    <dbReference type="NCBI Taxonomy" id="196367"/>
    <lineage>
        <taxon>Bacteria</taxon>
        <taxon>Pseudomonadati</taxon>
        <taxon>Pseudomonadota</taxon>
        <taxon>Betaproteobacteria</taxon>
        <taxon>Burkholderiales</taxon>
        <taxon>Burkholderiaceae</taxon>
        <taxon>Caballeronia</taxon>
    </lineage>
</organism>
<dbReference type="EMBL" id="NBTZ01000026">
    <property type="protein sequence ID" value="OTP78321.1"/>
    <property type="molecule type" value="Genomic_DNA"/>
</dbReference>
<evidence type="ECO:0000256" key="1">
    <source>
        <dbReference type="SAM" id="MobiDB-lite"/>
    </source>
</evidence>
<comment type="caution">
    <text evidence="2">The sequence shown here is derived from an EMBL/GenBank/DDBJ whole genome shotgun (WGS) entry which is preliminary data.</text>
</comment>
<evidence type="ECO:0000313" key="3">
    <source>
        <dbReference type="Proteomes" id="UP000195221"/>
    </source>
</evidence>
<evidence type="ECO:0000313" key="2">
    <source>
        <dbReference type="EMBL" id="OTP78321.1"/>
    </source>
</evidence>
<feature type="compositionally biased region" description="Polar residues" evidence="1">
    <location>
        <begin position="99"/>
        <end position="115"/>
    </location>
</feature>
<feature type="region of interest" description="Disordered" evidence="1">
    <location>
        <begin position="82"/>
        <end position="115"/>
    </location>
</feature>
<dbReference type="Proteomes" id="UP000195221">
    <property type="component" value="Unassembled WGS sequence"/>
</dbReference>
<dbReference type="AlphaFoldDB" id="A0A242N3S6"/>
<sequence length="115" mass="12267">MSVGNTIRAALDGTFSLSVPVGLSRKPFRTSSAASISLKSGDSFSMRRSPASVGATLRVVRFSRRSPSLASRRRTAMLRLDADTPLMRAASRKPPARATDTNAARSLNSMGHCSK</sequence>
<name>A0A242N3S6_CABSO</name>
<accession>A0A242N3S6</accession>
<protein>
    <submittedName>
        <fullName evidence="2">Aldo-keto reductase</fullName>
    </submittedName>
</protein>
<gene>
    <name evidence="2" type="ORF">PAMC26577_06680</name>
</gene>
<reference evidence="2 3" key="1">
    <citation type="submission" date="2017-03" db="EMBL/GenBank/DDBJ databases">
        <title>Genome analysis of strain PAMC 26577.</title>
        <authorList>
            <person name="Oh H.-M."/>
            <person name="Yang J.-A."/>
        </authorList>
    </citation>
    <scope>NUCLEOTIDE SEQUENCE [LARGE SCALE GENOMIC DNA]</scope>
    <source>
        <strain evidence="2 3">PAMC 26577</strain>
    </source>
</reference>
<proteinExistence type="predicted"/>